<dbReference type="AlphaFoldDB" id="A0A270B7P7"/>
<evidence type="ECO:0000313" key="2">
    <source>
        <dbReference type="EMBL" id="PAL21037.1"/>
    </source>
</evidence>
<reference evidence="2 3" key="1">
    <citation type="submission" date="2017-04" db="EMBL/GenBank/DDBJ databases">
        <title>Kefir bacterial isolates.</title>
        <authorList>
            <person name="Kim Y."/>
            <person name="Blasche S."/>
            <person name="Patil K.R."/>
        </authorList>
    </citation>
    <scope>NUCLEOTIDE SEQUENCE [LARGE SCALE GENOMIC DNA]</scope>
    <source>
        <strain evidence="2 3">KR-2</strain>
    </source>
</reference>
<dbReference type="OrthoDB" id="7224166at2"/>
<evidence type="ECO:0000313" key="3">
    <source>
        <dbReference type="Proteomes" id="UP000216033"/>
    </source>
</evidence>
<name>A0A270B7P7_9PROT</name>
<gene>
    <name evidence="2" type="ORF">B9K05_11805</name>
</gene>
<dbReference type="EMBL" id="NDFP01000015">
    <property type="protein sequence ID" value="PAL21037.1"/>
    <property type="molecule type" value="Genomic_DNA"/>
</dbReference>
<organism evidence="2 3">
    <name type="scientific">Acetobacter syzygii</name>
    <dbReference type="NCBI Taxonomy" id="146476"/>
    <lineage>
        <taxon>Bacteria</taxon>
        <taxon>Pseudomonadati</taxon>
        <taxon>Pseudomonadota</taxon>
        <taxon>Alphaproteobacteria</taxon>
        <taxon>Acetobacterales</taxon>
        <taxon>Acetobacteraceae</taxon>
        <taxon>Acetobacter</taxon>
    </lineage>
</organism>
<accession>A0A270B7P7</accession>
<feature type="region of interest" description="Disordered" evidence="1">
    <location>
        <begin position="472"/>
        <end position="510"/>
    </location>
</feature>
<feature type="compositionally biased region" description="Low complexity" evidence="1">
    <location>
        <begin position="483"/>
        <end position="510"/>
    </location>
</feature>
<comment type="caution">
    <text evidence="2">The sequence shown here is derived from an EMBL/GenBank/DDBJ whole genome shotgun (WGS) entry which is preliminary data.</text>
</comment>
<protein>
    <submittedName>
        <fullName evidence="2">Uncharacterized protein</fullName>
    </submittedName>
</protein>
<keyword evidence="3" id="KW-1185">Reference proteome</keyword>
<dbReference type="RefSeq" id="WP_095351830.1">
    <property type="nucleotide sequence ID" value="NZ_NDFO01000016.1"/>
</dbReference>
<sequence length="510" mass="56278">MDDLPQPSDTLESPDSKVSSDVLLAAIAQAAKEFQPWYDQCERIDKIFSLSRSIGEVAAYKDPDFDLFWSSTEILKPAIYARPPAPVVSTRFSIRDPFLDQVSEMLERALATALDKTCVDAVMKGVRDDLILTGRGVSWIRLEDEDANRIVVEHLEPRDFLHEPARKWAEVGWVARCAWMTKAEMRDRFGPDSGYADAAFTSANDQRGMTDGSEKAPVWEVWSRVDDRVYWVAEGVSTILDSQEPFLALDSFFPCPRPAYATLKRKTLIPVPDYNRYASTLDQINDLTARIYGLLDQVRVRGLIPAGGDVGSAVQTLLDEADDDMMLIPVPASSLVGSGDMVSWLPLDMFANTVTGLITARQQLISDFYELSGISDIMRGASDAQETLGAQQLKSQYGSVRVREKVDALVDHAQGICAIAGEIICANFSGQELLQMSLTKMPTDADIKKQVASIQAQSNAALTHIEKQAREVQAQMRVQHELQAGQPPQMPMQPQSGPPSQQIPQGAPAQ</sequence>
<dbReference type="Proteomes" id="UP000216033">
    <property type="component" value="Unassembled WGS sequence"/>
</dbReference>
<evidence type="ECO:0000256" key="1">
    <source>
        <dbReference type="SAM" id="MobiDB-lite"/>
    </source>
</evidence>
<proteinExistence type="predicted"/>